<sequence>PICVLLDVYSQATLAELKAAGVFRNGFLWRRWVEALYDRNRWAIRLIVAFIFTQTVATVVFSGPGVNHFLQSRCLQKQSRQIQAPHASSIGILIVLLFWLLGSLPGLLFAAAGLFRKERFRRQVGYPSRPRRSYIDLLPWLVPCAVSLPTAVFLMWVYIDTERSCRVFENLIYPASGCATKVLLLTVLNL</sequence>
<organism evidence="2 5">
    <name type="scientific">Macrostomum lignano</name>
    <dbReference type="NCBI Taxonomy" id="282301"/>
    <lineage>
        <taxon>Eukaryota</taxon>
        <taxon>Metazoa</taxon>
        <taxon>Spiralia</taxon>
        <taxon>Lophotrochozoa</taxon>
        <taxon>Platyhelminthes</taxon>
        <taxon>Rhabditophora</taxon>
        <taxon>Macrostomorpha</taxon>
        <taxon>Macrostomida</taxon>
        <taxon>Macrostomidae</taxon>
        <taxon>Macrostomum</taxon>
    </lineage>
</organism>
<feature type="transmembrane region" description="Helical" evidence="1">
    <location>
        <begin position="137"/>
        <end position="159"/>
    </location>
</feature>
<keyword evidence="1" id="KW-1133">Transmembrane helix</keyword>
<dbReference type="WBParaSite" id="maker-uti_cns_0046080-snap-gene-1.5-mRNA-1">
    <property type="protein sequence ID" value="maker-uti_cns_0046080-snap-gene-1.5-mRNA-1"/>
    <property type="gene ID" value="maker-uti_cns_0046080-snap-gene-1.5"/>
</dbReference>
<evidence type="ECO:0000313" key="5">
    <source>
        <dbReference type="WBParaSite" id="maker-uti_cns_0046080-snap-gene-1.5-mRNA-1"/>
    </source>
</evidence>
<evidence type="ECO:0000313" key="3">
    <source>
        <dbReference type="WBParaSite" id="maker-uti_cns_0000751-snap-gene-1.15-mRNA-1"/>
    </source>
</evidence>
<accession>A0A1I8J5T3</accession>
<dbReference type="WBParaSite" id="maker-uti_cns_0006519-snap-gene-0.6-mRNA-1">
    <property type="protein sequence ID" value="maker-uti_cns_0006519-snap-gene-0.6-mRNA-1"/>
    <property type="gene ID" value="maker-uti_cns_0006519-snap-gene-0.6"/>
</dbReference>
<dbReference type="AlphaFoldDB" id="A0A1I8J5T3"/>
<proteinExistence type="predicted"/>
<evidence type="ECO:0000313" key="4">
    <source>
        <dbReference type="WBParaSite" id="maker-uti_cns_0006519-snap-gene-0.6-mRNA-1"/>
    </source>
</evidence>
<protein>
    <submittedName>
        <fullName evidence="3 4">G_PROTEIN_RECEP_F1_2 domain-containing protein</fullName>
    </submittedName>
</protein>
<dbReference type="Proteomes" id="UP000095280">
    <property type="component" value="Unplaced"/>
</dbReference>
<feature type="transmembrane region" description="Helical" evidence="1">
    <location>
        <begin position="46"/>
        <end position="70"/>
    </location>
</feature>
<name>A0A1I8J5T3_9PLAT</name>
<dbReference type="WBParaSite" id="maker-uti_cns_0000751-snap-gene-1.15-mRNA-1">
    <property type="protein sequence ID" value="maker-uti_cns_0000751-snap-gene-1.15-mRNA-1"/>
    <property type="gene ID" value="maker-uti_cns_0000751-snap-gene-1.15"/>
</dbReference>
<keyword evidence="1" id="KW-0472">Membrane</keyword>
<keyword evidence="1" id="KW-0812">Transmembrane</keyword>
<reference evidence="3 4" key="1">
    <citation type="submission" date="2016-11" db="UniProtKB">
        <authorList>
            <consortium name="WormBaseParasite"/>
        </authorList>
    </citation>
    <scope>IDENTIFICATION</scope>
</reference>
<keyword evidence="2" id="KW-1185">Reference proteome</keyword>
<feature type="transmembrane region" description="Helical" evidence="1">
    <location>
        <begin position="90"/>
        <end position="116"/>
    </location>
</feature>
<evidence type="ECO:0000256" key="1">
    <source>
        <dbReference type="SAM" id="Phobius"/>
    </source>
</evidence>
<evidence type="ECO:0000313" key="2">
    <source>
        <dbReference type="Proteomes" id="UP000095280"/>
    </source>
</evidence>